<reference evidence="2 3" key="1">
    <citation type="submission" date="2024-02" db="EMBL/GenBank/DDBJ databases">
        <title>A Gaetbulibacter species isolated from tidal flats and genomic insights of their niches.</title>
        <authorList>
            <person name="Ye Y."/>
        </authorList>
    </citation>
    <scope>NUCLEOTIDE SEQUENCE [LARGE SCALE GENOMIC DNA]</scope>
    <source>
        <strain evidence="2 3">KYW382</strain>
    </source>
</reference>
<protein>
    <submittedName>
        <fullName evidence="2">Uncharacterized protein</fullName>
    </submittedName>
</protein>
<sequence length="119" mass="12832">MKRTLVHFILVIVIAIILGPFFPWWSVMLAGFLSGLFMPLKKAAVFFIPFLAIALLWMIQAFIISSANDFTLAKKIAVLFPLGGNPYLLILVTGIVGGLAAGVAGILGKQCHAVFISKT</sequence>
<name>A0ABW7MUK5_9FLAO</name>
<dbReference type="RefSeq" id="WP_344738759.1">
    <property type="nucleotide sequence ID" value="NZ_BAABAY010000001.1"/>
</dbReference>
<dbReference type="EMBL" id="JBAWKB010000001">
    <property type="protein sequence ID" value="MFH6770506.1"/>
    <property type="molecule type" value="Genomic_DNA"/>
</dbReference>
<proteinExistence type="predicted"/>
<feature type="transmembrane region" description="Helical" evidence="1">
    <location>
        <begin position="87"/>
        <end position="108"/>
    </location>
</feature>
<gene>
    <name evidence="2" type="ORF">V8G58_01070</name>
</gene>
<evidence type="ECO:0000313" key="3">
    <source>
        <dbReference type="Proteomes" id="UP001610100"/>
    </source>
</evidence>
<keyword evidence="3" id="KW-1185">Reference proteome</keyword>
<keyword evidence="1" id="KW-1133">Transmembrane helix</keyword>
<comment type="caution">
    <text evidence="2">The sequence shown here is derived from an EMBL/GenBank/DDBJ whole genome shotgun (WGS) entry which is preliminary data.</text>
</comment>
<evidence type="ECO:0000256" key="1">
    <source>
        <dbReference type="SAM" id="Phobius"/>
    </source>
</evidence>
<keyword evidence="1" id="KW-0812">Transmembrane</keyword>
<accession>A0ABW7MUK5</accession>
<evidence type="ECO:0000313" key="2">
    <source>
        <dbReference type="EMBL" id="MFH6770506.1"/>
    </source>
</evidence>
<organism evidence="2 3">
    <name type="scientific">Gaetbulibacter aestuarii</name>
    <dbReference type="NCBI Taxonomy" id="1502358"/>
    <lineage>
        <taxon>Bacteria</taxon>
        <taxon>Pseudomonadati</taxon>
        <taxon>Bacteroidota</taxon>
        <taxon>Flavobacteriia</taxon>
        <taxon>Flavobacteriales</taxon>
        <taxon>Flavobacteriaceae</taxon>
        <taxon>Gaetbulibacter</taxon>
    </lineage>
</organism>
<keyword evidence="1" id="KW-0472">Membrane</keyword>
<dbReference type="Proteomes" id="UP001610100">
    <property type="component" value="Unassembled WGS sequence"/>
</dbReference>
<feature type="transmembrane region" description="Helical" evidence="1">
    <location>
        <begin position="6"/>
        <end position="33"/>
    </location>
</feature>
<feature type="transmembrane region" description="Helical" evidence="1">
    <location>
        <begin position="45"/>
        <end position="67"/>
    </location>
</feature>